<evidence type="ECO:0000259" key="6">
    <source>
        <dbReference type="Pfam" id="PF19278"/>
    </source>
</evidence>
<reference evidence="7 8" key="1">
    <citation type="submission" date="2019-06" db="EMBL/GenBank/DDBJ databases">
        <title>Draft genome sequence of the filamentous fungus Phialemoniopsis curvata isolated from diesel fuel.</title>
        <authorList>
            <person name="Varaljay V.A."/>
            <person name="Lyon W.J."/>
            <person name="Crouch A.L."/>
            <person name="Drake C.E."/>
            <person name="Hollomon J.M."/>
            <person name="Nadeau L.J."/>
            <person name="Nunn H.S."/>
            <person name="Stevenson B.S."/>
            <person name="Bojanowski C.L."/>
            <person name="Crookes-Goodson W.J."/>
        </authorList>
    </citation>
    <scope>NUCLEOTIDE SEQUENCE [LARGE SCALE GENOMIC DNA]</scope>
    <source>
        <strain evidence="7 8">D216</strain>
    </source>
</reference>
<keyword evidence="8" id="KW-1185">Reference proteome</keyword>
<gene>
    <name evidence="7" type="ORF">E0L32_003987</name>
</gene>
<dbReference type="InterPro" id="IPR049517">
    <property type="entry name" value="ACX-like_C"/>
</dbReference>
<feature type="region of interest" description="Disordered" evidence="2">
    <location>
        <begin position="1294"/>
        <end position="1318"/>
    </location>
</feature>
<proteinExistence type="inferred from homology"/>
<comment type="caution">
    <text evidence="7">The sequence shown here is derived from an EMBL/GenBank/DDBJ whole genome shotgun (WGS) entry which is preliminary data.</text>
</comment>
<sequence length="1331" mass="143469">MAIGAAFGAVEPKSIEIAIDRGGTFTDVWAKIPGRKDLVIKLLSVNPESYDDAPAEGIRRVLETVTGRSLPRSELLPKDLLRSIRMGTTVATNALLERKGTQHALVVTEGFRDVLEIGYQSRPKLFEIAIKKPDLLYDEVCEISERIAFEGFPEDPRFGLAETPGVLVKGITGDLLRILKPLDENEVREKLSAIRAKGIDVIAICLAHSYLYPNHETRVAEIAAELGFSHISVSSTVAGGMVKMIPRGSSATADAYLTPKIKEYVYGFARRFKDNNLDSVNCQFMQSDGGLTSYDKFNGLGGILSGPAGGVVGYGRTSYDGSTPLIGFDMGGTSTDVSRFGGNFEHVFETTTAGVSIQSPQLDINTVAAGGGSMLFWTNGLFKVGPESAGAHPGPAAYRKGGPLTVTDANLFLGRILPSFFPAIFGPNEDLPLDTEVVAQKFEELTKVINAETGRSMTPQEVAYGFLTVANESMCRPIRAITEARGFETRQHNLAVFGGAGGQHACEIAAKLGIQRVIIHKYSSILSAYGIALAEVVQEAQEPSSENLSDEALVKLDGRISVLKKSVMGSLLSQGVSPEAIEHELYLNLRYHGTNTNFMIQQPEDGDWRAALESTHLRELSFSFPHDHRVVVDDVRVRGVGKGGNTTTDSDVLVKELANVKFSESTIESAAMTPVFFSGELLDSKVYKLDRIPNGSAISGPAIVIDNTQTIVVVPGAVAKILSSHVVIEMPSAPVQDAGDETTRFVDPIKLSVFSHRFMSIAEQMGMALQKTSISLNIKERLDFSCAIFGPGGDLVANAPHVPVHLGSMSYAVKYQHELHKGNLKPGDVLVTNHPEAGGTHLPDITVITPVFENDGKTICFYTASRGHHTDIGGLEGTSMPPNSTFLWQEGALIKSFFLVRDGHFDEEGICKILTEPGKYRRVTPSRKINENLSDLKAQIAANAKGSQLIATLMAEYGRPTVHFYMAEIQRNAEMAVRSFLKQTRERRGPVVLHAEEGMDNGAIMKVAITIEEDGGATFDFTGTSNEMYGNFNAPPAITNSAIIYILRLLIGVDIPLNQGCLAPVNVIIPKGCFLNPSAGAAVCCGNTHTSQRLAELLIKAFDAAAASQGDMNCVAFFGVSGYDSDGTPQLAYGYKYGETICGGEGASEGHHGVSAVQIHMTNTRTTDIELLERRLPILIREFSIRRGSGGRGKWNGGDGIVRSFECRVPLTFSIITEHRVRKPFGMKGGEDGSLGVNFWARGEPDGSYKWIQCGPRGLIEMETGDRFVIHTPGGGGWGKPVEQVTNGHADRVALTNGHTNGHTGGDGGAEPYPRASGSYHNFLSEQLAAS</sequence>
<dbReference type="Pfam" id="PF01968">
    <property type="entry name" value="Hydantoinase_A"/>
    <property type="match status" value="1"/>
</dbReference>
<dbReference type="PANTHER" id="PTHR11365:SF26">
    <property type="entry name" value="5-OXOPROLINASE"/>
    <property type="match status" value="1"/>
</dbReference>
<dbReference type="PANTHER" id="PTHR11365">
    <property type="entry name" value="5-OXOPROLINASE RELATED"/>
    <property type="match status" value="1"/>
</dbReference>
<evidence type="ECO:0000259" key="5">
    <source>
        <dbReference type="Pfam" id="PF05378"/>
    </source>
</evidence>
<feature type="domain" description="Hydantoinase B/oxoprolinase" evidence="4">
    <location>
        <begin position="747"/>
        <end position="1281"/>
    </location>
</feature>
<feature type="domain" description="Hydantoinase/oxoprolinase N-terminal" evidence="5">
    <location>
        <begin position="17"/>
        <end position="226"/>
    </location>
</feature>
<evidence type="ECO:0000259" key="4">
    <source>
        <dbReference type="Pfam" id="PF02538"/>
    </source>
</evidence>
<dbReference type="InterPro" id="IPR002821">
    <property type="entry name" value="Hydantoinase_A"/>
</dbReference>
<dbReference type="OrthoDB" id="3643at2759"/>
<dbReference type="STRING" id="1093900.A0A507BI38"/>
<feature type="domain" description="Acetophenone carboxylase-like C-terminal" evidence="6">
    <location>
        <begin position="672"/>
        <end position="729"/>
    </location>
</feature>
<dbReference type="Pfam" id="PF19278">
    <property type="entry name" value="Hydant_A_C"/>
    <property type="match status" value="1"/>
</dbReference>
<evidence type="ECO:0008006" key="9">
    <source>
        <dbReference type="Google" id="ProtNLM"/>
    </source>
</evidence>
<dbReference type="InParanoid" id="A0A507BI38"/>
<evidence type="ECO:0000256" key="2">
    <source>
        <dbReference type="SAM" id="MobiDB-lite"/>
    </source>
</evidence>
<dbReference type="InterPro" id="IPR003692">
    <property type="entry name" value="Hydantoinase_B"/>
</dbReference>
<dbReference type="InterPro" id="IPR008040">
    <property type="entry name" value="Hydant_A_N"/>
</dbReference>
<dbReference type="GO" id="GO:0005829">
    <property type="term" value="C:cytosol"/>
    <property type="evidence" value="ECO:0007669"/>
    <property type="project" value="TreeGrafter"/>
</dbReference>
<name>A0A507BI38_9PEZI</name>
<protein>
    <recommendedName>
        <fullName evidence="9">5-oxoprolinase</fullName>
    </recommendedName>
</protein>
<accession>A0A507BI38</accession>
<organism evidence="7 8">
    <name type="scientific">Thyridium curvatum</name>
    <dbReference type="NCBI Taxonomy" id="1093900"/>
    <lineage>
        <taxon>Eukaryota</taxon>
        <taxon>Fungi</taxon>
        <taxon>Dikarya</taxon>
        <taxon>Ascomycota</taxon>
        <taxon>Pezizomycotina</taxon>
        <taxon>Sordariomycetes</taxon>
        <taxon>Sordariomycetidae</taxon>
        <taxon>Thyridiales</taxon>
        <taxon>Thyridiaceae</taxon>
        <taxon>Thyridium</taxon>
    </lineage>
</organism>
<dbReference type="GO" id="GO:0017168">
    <property type="term" value="F:5-oxoprolinase (ATP-hydrolyzing) activity"/>
    <property type="evidence" value="ECO:0007669"/>
    <property type="project" value="TreeGrafter"/>
</dbReference>
<dbReference type="EMBL" id="SKBQ01000018">
    <property type="protein sequence ID" value="TPX16338.1"/>
    <property type="molecule type" value="Genomic_DNA"/>
</dbReference>
<dbReference type="GO" id="GO:0006749">
    <property type="term" value="P:glutathione metabolic process"/>
    <property type="evidence" value="ECO:0007669"/>
    <property type="project" value="TreeGrafter"/>
</dbReference>
<dbReference type="Proteomes" id="UP000319257">
    <property type="component" value="Unassembled WGS sequence"/>
</dbReference>
<evidence type="ECO:0000259" key="3">
    <source>
        <dbReference type="Pfam" id="PF01968"/>
    </source>
</evidence>
<evidence type="ECO:0000256" key="1">
    <source>
        <dbReference type="ARBA" id="ARBA00010403"/>
    </source>
</evidence>
<dbReference type="RefSeq" id="XP_030998049.1">
    <property type="nucleotide sequence ID" value="XM_031138346.1"/>
</dbReference>
<evidence type="ECO:0000313" key="8">
    <source>
        <dbReference type="Proteomes" id="UP000319257"/>
    </source>
</evidence>
<dbReference type="Pfam" id="PF05378">
    <property type="entry name" value="Hydant_A_N"/>
    <property type="match status" value="1"/>
</dbReference>
<dbReference type="Pfam" id="PF02538">
    <property type="entry name" value="Hydantoinase_B"/>
    <property type="match status" value="1"/>
</dbReference>
<dbReference type="GeneID" id="41971434"/>
<comment type="similarity">
    <text evidence="1">Belongs to the oxoprolinase family.</text>
</comment>
<dbReference type="InterPro" id="IPR045079">
    <property type="entry name" value="Oxoprolinase-like"/>
</dbReference>
<feature type="domain" description="Hydantoinase A/oxoprolinase" evidence="3">
    <location>
        <begin position="247"/>
        <end position="539"/>
    </location>
</feature>
<evidence type="ECO:0000313" key="7">
    <source>
        <dbReference type="EMBL" id="TPX16338.1"/>
    </source>
</evidence>